<dbReference type="InterPro" id="IPR011010">
    <property type="entry name" value="DNA_brk_join_enz"/>
</dbReference>
<dbReference type="Pfam" id="PF14659">
    <property type="entry name" value="Phage_int_SAM_3"/>
    <property type="match status" value="1"/>
</dbReference>
<dbReference type="InterPro" id="IPR044068">
    <property type="entry name" value="CB"/>
</dbReference>
<dbReference type="InterPro" id="IPR004107">
    <property type="entry name" value="Integrase_SAM-like_N"/>
</dbReference>
<dbReference type="PROSITE" id="PS51900">
    <property type="entry name" value="CB"/>
    <property type="match status" value="1"/>
</dbReference>
<proteinExistence type="inferred from homology"/>
<evidence type="ECO:0000256" key="5">
    <source>
        <dbReference type="PROSITE-ProRule" id="PRU01248"/>
    </source>
</evidence>
<dbReference type="GO" id="GO:0003677">
    <property type="term" value="F:DNA binding"/>
    <property type="evidence" value="ECO:0007669"/>
    <property type="project" value="UniProtKB-UniRule"/>
</dbReference>
<dbReference type="InterPro" id="IPR050090">
    <property type="entry name" value="Tyrosine_recombinase_XerCD"/>
</dbReference>
<dbReference type="PANTHER" id="PTHR30349">
    <property type="entry name" value="PHAGE INTEGRASE-RELATED"/>
    <property type="match status" value="1"/>
</dbReference>
<dbReference type="InterPro" id="IPR013762">
    <property type="entry name" value="Integrase-like_cat_sf"/>
</dbReference>
<organism evidence="8 9">
    <name type="scientific">Salicibibacter cibarius</name>
    <dbReference type="NCBI Taxonomy" id="2743000"/>
    <lineage>
        <taxon>Bacteria</taxon>
        <taxon>Bacillati</taxon>
        <taxon>Bacillota</taxon>
        <taxon>Bacilli</taxon>
        <taxon>Bacillales</taxon>
        <taxon>Bacillaceae</taxon>
        <taxon>Salicibibacter</taxon>
    </lineage>
</organism>
<dbReference type="KEGG" id="scia:HUG15_21215"/>
<dbReference type="AlphaFoldDB" id="A0A7T6Z706"/>
<dbReference type="RefSeq" id="WP_200125576.1">
    <property type="nucleotide sequence ID" value="NZ_CP054705.1"/>
</dbReference>
<dbReference type="SUPFAM" id="SSF56349">
    <property type="entry name" value="DNA breaking-rejoining enzymes"/>
    <property type="match status" value="1"/>
</dbReference>
<evidence type="ECO:0000313" key="8">
    <source>
        <dbReference type="EMBL" id="QQK77847.1"/>
    </source>
</evidence>
<evidence type="ECO:0000259" key="7">
    <source>
        <dbReference type="PROSITE" id="PS51900"/>
    </source>
</evidence>
<dbReference type="CDD" id="cd01189">
    <property type="entry name" value="INT_ICEBs1_C_like"/>
    <property type="match status" value="1"/>
</dbReference>
<accession>A0A7T6Z706</accession>
<name>A0A7T6Z706_9BACI</name>
<gene>
    <name evidence="8" type="ORF">HUG15_21215</name>
</gene>
<comment type="similarity">
    <text evidence="1">Belongs to the 'phage' integrase family.</text>
</comment>
<evidence type="ECO:0000313" key="9">
    <source>
        <dbReference type="Proteomes" id="UP000595823"/>
    </source>
</evidence>
<dbReference type="PROSITE" id="PS51898">
    <property type="entry name" value="TYR_RECOMBINASE"/>
    <property type="match status" value="1"/>
</dbReference>
<protein>
    <submittedName>
        <fullName evidence="8">Site-specific integrase</fullName>
    </submittedName>
</protein>
<feature type="domain" description="Core-binding (CB)" evidence="7">
    <location>
        <begin position="56"/>
        <end position="137"/>
    </location>
</feature>
<dbReference type="Gene3D" id="1.10.150.130">
    <property type="match status" value="1"/>
</dbReference>
<evidence type="ECO:0000256" key="4">
    <source>
        <dbReference type="ARBA" id="ARBA00023172"/>
    </source>
</evidence>
<sequence>MPVYKDKGKNTYYVRVRVEQNDGTKKHVNKRGFKTKRAAKEMEAKLLTGEEETNSITFRQLAEQYLNWYEKRRKLSSFNKKKNIIRNHLIPEFKDRLAVDIVANNVMEYQDKIIGSYSNDYLKTIHVTLSAIFTFGIRYKGLKTNPASVAGNFELEDNKRLNYWTFEEFKKFIEVVDDLTFRAFFYTKYYSGARKGELLALTWKDIDFKDNKISITETEYDREVTKPKSKSSERNLVMPDFVMEALKELKKDAGKTAPVKSDYVVFGKFYTSIATTTLDRHYEKYIKASGVKRIVLHEFRHSHASYLIDKNVNPIVIAHRLGHADVATTLNTYSHMYPSKQKEAVELMENDFS</sequence>
<evidence type="ECO:0000259" key="6">
    <source>
        <dbReference type="PROSITE" id="PS51898"/>
    </source>
</evidence>
<keyword evidence="3 5" id="KW-0238">DNA-binding</keyword>
<dbReference type="Gene3D" id="1.10.443.10">
    <property type="entry name" value="Intergrase catalytic core"/>
    <property type="match status" value="1"/>
</dbReference>
<reference evidence="8 9" key="1">
    <citation type="submission" date="2020-06" db="EMBL/GenBank/DDBJ databases">
        <title>Genomic analysis of Salicibibacter sp. NKC5-3.</title>
        <authorList>
            <person name="Oh Y.J."/>
        </authorList>
    </citation>
    <scope>NUCLEOTIDE SEQUENCE [LARGE SCALE GENOMIC DNA]</scope>
    <source>
        <strain evidence="8 9">NKC5-3</strain>
    </source>
</reference>
<dbReference type="GO" id="GO:0006310">
    <property type="term" value="P:DNA recombination"/>
    <property type="evidence" value="ECO:0007669"/>
    <property type="project" value="UniProtKB-KW"/>
</dbReference>
<keyword evidence="2" id="KW-0229">DNA integration</keyword>
<keyword evidence="9" id="KW-1185">Reference proteome</keyword>
<dbReference type="Proteomes" id="UP000595823">
    <property type="component" value="Chromosome"/>
</dbReference>
<dbReference type="InterPro" id="IPR028259">
    <property type="entry name" value="AP2-like_int_N"/>
</dbReference>
<evidence type="ECO:0000256" key="1">
    <source>
        <dbReference type="ARBA" id="ARBA00008857"/>
    </source>
</evidence>
<feature type="domain" description="Tyr recombinase" evidence="6">
    <location>
        <begin position="159"/>
        <end position="346"/>
    </location>
</feature>
<dbReference type="PANTHER" id="PTHR30349:SF64">
    <property type="entry name" value="PROPHAGE INTEGRASE INTD-RELATED"/>
    <property type="match status" value="1"/>
</dbReference>
<keyword evidence="4" id="KW-0233">DNA recombination</keyword>
<dbReference type="GO" id="GO:0015074">
    <property type="term" value="P:DNA integration"/>
    <property type="evidence" value="ECO:0007669"/>
    <property type="project" value="UniProtKB-KW"/>
</dbReference>
<dbReference type="InterPro" id="IPR002104">
    <property type="entry name" value="Integrase_catalytic"/>
</dbReference>
<dbReference type="Pfam" id="PF14657">
    <property type="entry name" value="Arm-DNA-bind_4"/>
    <property type="match status" value="1"/>
</dbReference>
<dbReference type="InterPro" id="IPR010998">
    <property type="entry name" value="Integrase_recombinase_N"/>
</dbReference>
<dbReference type="Pfam" id="PF00589">
    <property type="entry name" value="Phage_integrase"/>
    <property type="match status" value="1"/>
</dbReference>
<evidence type="ECO:0000256" key="2">
    <source>
        <dbReference type="ARBA" id="ARBA00022908"/>
    </source>
</evidence>
<evidence type="ECO:0000256" key="3">
    <source>
        <dbReference type="ARBA" id="ARBA00023125"/>
    </source>
</evidence>
<dbReference type="EMBL" id="CP054705">
    <property type="protein sequence ID" value="QQK77847.1"/>
    <property type="molecule type" value="Genomic_DNA"/>
</dbReference>